<evidence type="ECO:0000313" key="2">
    <source>
        <dbReference type="Proteomes" id="UP000814033"/>
    </source>
</evidence>
<comment type="caution">
    <text evidence="1">The sequence shown here is derived from an EMBL/GenBank/DDBJ whole genome shotgun (WGS) entry which is preliminary data.</text>
</comment>
<proteinExistence type="predicted"/>
<evidence type="ECO:0000313" key="1">
    <source>
        <dbReference type="EMBL" id="KAI0041183.1"/>
    </source>
</evidence>
<dbReference type="Proteomes" id="UP000814033">
    <property type="component" value="Unassembled WGS sequence"/>
</dbReference>
<accession>A0ACB8RC84</accession>
<reference evidence="1" key="1">
    <citation type="submission" date="2021-02" db="EMBL/GenBank/DDBJ databases">
        <authorList>
            <consortium name="DOE Joint Genome Institute"/>
            <person name="Ahrendt S."/>
            <person name="Looney B.P."/>
            <person name="Miyauchi S."/>
            <person name="Morin E."/>
            <person name="Drula E."/>
            <person name="Courty P.E."/>
            <person name="Chicoki N."/>
            <person name="Fauchery L."/>
            <person name="Kohler A."/>
            <person name="Kuo A."/>
            <person name="Labutti K."/>
            <person name="Pangilinan J."/>
            <person name="Lipzen A."/>
            <person name="Riley R."/>
            <person name="Andreopoulos W."/>
            <person name="He G."/>
            <person name="Johnson J."/>
            <person name="Barry K.W."/>
            <person name="Grigoriev I.V."/>
            <person name="Nagy L."/>
            <person name="Hibbett D."/>
            <person name="Henrissat B."/>
            <person name="Matheny P.B."/>
            <person name="Labbe J."/>
            <person name="Martin F."/>
        </authorList>
    </citation>
    <scope>NUCLEOTIDE SEQUENCE</scope>
    <source>
        <strain evidence="1">FP105234-sp</strain>
    </source>
</reference>
<sequence length="192" mass="21201">MNFVWNAPTCGGTSTRQSYVKHWQLPGRPLLPSHPCRRPSRGTSHHASSSHASQFCDNAPPAANVFAPCSPGSSPTALYCPEHLHQLKVDRQWPLYASFYTTARSAHELRWSEIFSGNSPLQTHGGDNLMPSRAYLFPLVLLGARGLPASPVLYNIRAVEYRYPVTWSRLRTSHLIIAAPHQAASACSLVTE</sequence>
<name>A0ACB8RC84_9AGAM</name>
<protein>
    <submittedName>
        <fullName evidence="1">Uncharacterized protein</fullName>
    </submittedName>
</protein>
<dbReference type="EMBL" id="MU276139">
    <property type="protein sequence ID" value="KAI0041183.1"/>
    <property type="molecule type" value="Genomic_DNA"/>
</dbReference>
<keyword evidence="2" id="KW-1185">Reference proteome</keyword>
<reference evidence="1" key="2">
    <citation type="journal article" date="2022" name="New Phytol.">
        <title>Evolutionary transition to the ectomycorrhizal habit in the genomes of a hyperdiverse lineage of mushroom-forming fungi.</title>
        <authorList>
            <person name="Looney B."/>
            <person name="Miyauchi S."/>
            <person name="Morin E."/>
            <person name="Drula E."/>
            <person name="Courty P.E."/>
            <person name="Kohler A."/>
            <person name="Kuo A."/>
            <person name="LaButti K."/>
            <person name="Pangilinan J."/>
            <person name="Lipzen A."/>
            <person name="Riley R."/>
            <person name="Andreopoulos W."/>
            <person name="He G."/>
            <person name="Johnson J."/>
            <person name="Nolan M."/>
            <person name="Tritt A."/>
            <person name="Barry K.W."/>
            <person name="Grigoriev I.V."/>
            <person name="Nagy L.G."/>
            <person name="Hibbett D."/>
            <person name="Henrissat B."/>
            <person name="Matheny P.B."/>
            <person name="Labbe J."/>
            <person name="Martin F.M."/>
        </authorList>
    </citation>
    <scope>NUCLEOTIDE SEQUENCE</scope>
    <source>
        <strain evidence="1">FP105234-sp</strain>
    </source>
</reference>
<gene>
    <name evidence="1" type="ORF">FA95DRAFT_766963</name>
</gene>
<organism evidence="1 2">
    <name type="scientific">Auriscalpium vulgare</name>
    <dbReference type="NCBI Taxonomy" id="40419"/>
    <lineage>
        <taxon>Eukaryota</taxon>
        <taxon>Fungi</taxon>
        <taxon>Dikarya</taxon>
        <taxon>Basidiomycota</taxon>
        <taxon>Agaricomycotina</taxon>
        <taxon>Agaricomycetes</taxon>
        <taxon>Russulales</taxon>
        <taxon>Auriscalpiaceae</taxon>
        <taxon>Auriscalpium</taxon>
    </lineage>
</organism>